<dbReference type="EMBL" id="MU274922">
    <property type="protein sequence ID" value="KAI0086657.1"/>
    <property type="molecule type" value="Genomic_DNA"/>
</dbReference>
<comment type="caution">
    <text evidence="1">The sequence shown here is derived from an EMBL/GenBank/DDBJ whole genome shotgun (WGS) entry which is preliminary data.</text>
</comment>
<gene>
    <name evidence="1" type="ORF">BDY19DRAFT_959649</name>
</gene>
<dbReference type="Proteomes" id="UP001055072">
    <property type="component" value="Unassembled WGS sequence"/>
</dbReference>
<proteinExistence type="predicted"/>
<accession>A0ACB8TX82</accession>
<organism evidence="1 2">
    <name type="scientific">Irpex rosettiformis</name>
    <dbReference type="NCBI Taxonomy" id="378272"/>
    <lineage>
        <taxon>Eukaryota</taxon>
        <taxon>Fungi</taxon>
        <taxon>Dikarya</taxon>
        <taxon>Basidiomycota</taxon>
        <taxon>Agaricomycotina</taxon>
        <taxon>Agaricomycetes</taxon>
        <taxon>Polyporales</taxon>
        <taxon>Irpicaceae</taxon>
        <taxon>Irpex</taxon>
    </lineage>
</organism>
<protein>
    <submittedName>
        <fullName evidence="1">Beta-glucosidase from glycoside hydrolase family GH3</fullName>
    </submittedName>
</protein>
<reference evidence="1" key="1">
    <citation type="journal article" date="2021" name="Environ. Microbiol.">
        <title>Gene family expansions and transcriptome signatures uncover fungal adaptations to wood decay.</title>
        <authorList>
            <person name="Hage H."/>
            <person name="Miyauchi S."/>
            <person name="Viragh M."/>
            <person name="Drula E."/>
            <person name="Min B."/>
            <person name="Chaduli D."/>
            <person name="Navarro D."/>
            <person name="Favel A."/>
            <person name="Norest M."/>
            <person name="Lesage-Meessen L."/>
            <person name="Balint B."/>
            <person name="Merenyi Z."/>
            <person name="de Eugenio L."/>
            <person name="Morin E."/>
            <person name="Martinez A.T."/>
            <person name="Baldrian P."/>
            <person name="Stursova M."/>
            <person name="Martinez M.J."/>
            <person name="Novotny C."/>
            <person name="Magnuson J.K."/>
            <person name="Spatafora J.W."/>
            <person name="Maurice S."/>
            <person name="Pangilinan J."/>
            <person name="Andreopoulos W."/>
            <person name="LaButti K."/>
            <person name="Hundley H."/>
            <person name="Na H."/>
            <person name="Kuo A."/>
            <person name="Barry K."/>
            <person name="Lipzen A."/>
            <person name="Henrissat B."/>
            <person name="Riley R."/>
            <person name="Ahrendt S."/>
            <person name="Nagy L.G."/>
            <person name="Grigoriev I.V."/>
            <person name="Martin F."/>
            <person name="Rosso M.N."/>
        </authorList>
    </citation>
    <scope>NUCLEOTIDE SEQUENCE</scope>
    <source>
        <strain evidence="1">CBS 384.51</strain>
    </source>
</reference>
<sequence>MSKEFLDASIPELVQQLTTNEKIALLGAPNWWNTSAIPRLGIPAIRMSDGPNGVRGSSHFVPTPAQCLPCATSMASTFDTELIHQVGALLAAEAKIKSSVILLAPTCNIQRTPLGGRAFESFSEDPHLSGIIAAAYVDGLQTNGVSATIKHFVGNDQEHERTAADSIMSDRALREIYLYPFMLAQKLAKPWAYMTSYGRLNGVHTSESQWLINDLLRREWGFDGIIISDWYGTYSVDLAINAGMELEMPGPPRWRTPLLVNHMLSCQKVLPSTLNERVTSLLEFVQRQARRNPEVVFGDGEERSRDSEEIRQFTRKLAADGMVLLKNDGPLLPLTSVKVKKVAIIGPNAKERIISGGGSAQLKASYVISPYEGLIANAPEGIEFDYTVGCYAHKYLPTLENNLTTEDGKSGWTCSFYRHDENENPIGDSVADFVLRDTRVKLNDFLPAGLTTNWTIKLNGKLQFDKTGYYELGLTVAGRAKLFLNGELAIDNWTKQRPGEFFYGQGTVEEKAILRFEAGKSVDVRVEYTNTKPPEGPEADRSQPALMRGVRLGGCEKIDAGKAIEDAITLASKSDAVIVIAGLSPEWEAEGFDRPTLDMPGRQNELIARVGKANPNTIVCLQAGSAVAMPWVNDVNGIIQAWYSGNEVGNALADIIYGKVNPSGRLVLTLPEREQDIPAYLNTRSENGKIYYREDLFVGYKWYQARHIQPLFPFGHGLSYTSFSFSDLEISPVSTHDPAFGVDVAVTVKNTGSVVGSEVVQLYITIPDVGLTTPTLQLRGFSKAKDLAPGASQIVTMHLDKYAVSYWDVTQNAWKADGGKYQVLVGKSSYDAGLKGEFELERGFSWVGL</sequence>
<name>A0ACB8TX82_9APHY</name>
<evidence type="ECO:0000313" key="2">
    <source>
        <dbReference type="Proteomes" id="UP001055072"/>
    </source>
</evidence>
<evidence type="ECO:0000313" key="1">
    <source>
        <dbReference type="EMBL" id="KAI0086657.1"/>
    </source>
</evidence>
<keyword evidence="1" id="KW-0378">Hydrolase</keyword>
<keyword evidence="2" id="KW-1185">Reference proteome</keyword>